<proteinExistence type="predicted"/>
<organism evidence="1 2">
    <name type="scientific">Auriscalpium vulgare</name>
    <dbReference type="NCBI Taxonomy" id="40419"/>
    <lineage>
        <taxon>Eukaryota</taxon>
        <taxon>Fungi</taxon>
        <taxon>Dikarya</taxon>
        <taxon>Basidiomycota</taxon>
        <taxon>Agaricomycotina</taxon>
        <taxon>Agaricomycetes</taxon>
        <taxon>Russulales</taxon>
        <taxon>Auriscalpiaceae</taxon>
        <taxon>Auriscalpium</taxon>
    </lineage>
</organism>
<protein>
    <submittedName>
        <fullName evidence="1">Uncharacterized protein</fullName>
    </submittedName>
</protein>
<dbReference type="EMBL" id="MU275944">
    <property type="protein sequence ID" value="KAI0045684.1"/>
    <property type="molecule type" value="Genomic_DNA"/>
</dbReference>
<sequence>MAMDPAAFAHSALGGLPYFDPMMFINVSGLCATTKLLQCRDFGIYQVDVSRKFQRGPDGAPDMHEDDFYARKRVIDQVADWTESMAGKKRPGSLDEWTPILYHFEIARSAAKRARDWGHIVFTDPTTTRFLIVMCFGQPQCNCGNPFHDDYDNLTKYQADRFMSLLTYLYHDGNKPKWVRATYTTLANKDLPVSFIDPLAEQPAKSSPPVFHVTAENFVPSLLPAEIEKIDNLLAQRRSVKMPPAELRQKVQGTKSDRPKAEAWLGGQQKNGVQCAFCDKVGDAKMPACSRCKLVRYCNATCQKAAWKSHKPICKAASSVSTSK</sequence>
<keyword evidence="2" id="KW-1185">Reference proteome</keyword>
<evidence type="ECO:0000313" key="2">
    <source>
        <dbReference type="Proteomes" id="UP000814033"/>
    </source>
</evidence>
<reference evidence="1" key="2">
    <citation type="journal article" date="2022" name="New Phytol.">
        <title>Evolutionary transition to the ectomycorrhizal habit in the genomes of a hyperdiverse lineage of mushroom-forming fungi.</title>
        <authorList>
            <person name="Looney B."/>
            <person name="Miyauchi S."/>
            <person name="Morin E."/>
            <person name="Drula E."/>
            <person name="Courty P.E."/>
            <person name="Kohler A."/>
            <person name="Kuo A."/>
            <person name="LaButti K."/>
            <person name="Pangilinan J."/>
            <person name="Lipzen A."/>
            <person name="Riley R."/>
            <person name="Andreopoulos W."/>
            <person name="He G."/>
            <person name="Johnson J."/>
            <person name="Nolan M."/>
            <person name="Tritt A."/>
            <person name="Barry K.W."/>
            <person name="Grigoriev I.V."/>
            <person name="Nagy L.G."/>
            <person name="Hibbett D."/>
            <person name="Henrissat B."/>
            <person name="Matheny P.B."/>
            <person name="Labbe J."/>
            <person name="Martin F.M."/>
        </authorList>
    </citation>
    <scope>NUCLEOTIDE SEQUENCE</scope>
    <source>
        <strain evidence="1">FP105234-sp</strain>
    </source>
</reference>
<accession>A0ACB8RN56</accession>
<gene>
    <name evidence="1" type="ORF">FA95DRAFT_1521210</name>
</gene>
<reference evidence="1" key="1">
    <citation type="submission" date="2021-02" db="EMBL/GenBank/DDBJ databases">
        <authorList>
            <consortium name="DOE Joint Genome Institute"/>
            <person name="Ahrendt S."/>
            <person name="Looney B.P."/>
            <person name="Miyauchi S."/>
            <person name="Morin E."/>
            <person name="Drula E."/>
            <person name="Courty P.E."/>
            <person name="Chicoki N."/>
            <person name="Fauchery L."/>
            <person name="Kohler A."/>
            <person name="Kuo A."/>
            <person name="Labutti K."/>
            <person name="Pangilinan J."/>
            <person name="Lipzen A."/>
            <person name="Riley R."/>
            <person name="Andreopoulos W."/>
            <person name="He G."/>
            <person name="Johnson J."/>
            <person name="Barry K.W."/>
            <person name="Grigoriev I.V."/>
            <person name="Nagy L."/>
            <person name="Hibbett D."/>
            <person name="Henrissat B."/>
            <person name="Matheny P.B."/>
            <person name="Labbe J."/>
            <person name="Martin F."/>
        </authorList>
    </citation>
    <scope>NUCLEOTIDE SEQUENCE</scope>
    <source>
        <strain evidence="1">FP105234-sp</strain>
    </source>
</reference>
<evidence type="ECO:0000313" key="1">
    <source>
        <dbReference type="EMBL" id="KAI0045684.1"/>
    </source>
</evidence>
<name>A0ACB8RN56_9AGAM</name>
<comment type="caution">
    <text evidence="1">The sequence shown here is derived from an EMBL/GenBank/DDBJ whole genome shotgun (WGS) entry which is preliminary data.</text>
</comment>
<dbReference type="Proteomes" id="UP000814033">
    <property type="component" value="Unassembled WGS sequence"/>
</dbReference>